<evidence type="ECO:0000313" key="3">
    <source>
        <dbReference type="EMBL" id="CDW82675.1"/>
    </source>
</evidence>
<evidence type="ECO:0000256" key="1">
    <source>
        <dbReference type="SAM" id="SignalP"/>
    </source>
</evidence>
<dbReference type="InParanoid" id="A0A078AJW2"/>
<evidence type="ECO:0000259" key="2">
    <source>
        <dbReference type="Pfam" id="PF08787"/>
    </source>
</evidence>
<dbReference type="SUPFAM" id="SSF49899">
    <property type="entry name" value="Concanavalin A-like lectins/glucanases"/>
    <property type="match status" value="1"/>
</dbReference>
<keyword evidence="1" id="KW-0732">Signal</keyword>
<dbReference type="OrthoDB" id="4221926at2759"/>
<dbReference type="InterPro" id="IPR014895">
    <property type="entry name" value="Alginate_lyase_2"/>
</dbReference>
<protein>
    <recommendedName>
        <fullName evidence="2">Alginate lyase 2 domain-containing protein</fullName>
    </recommendedName>
</protein>
<sequence>MISKLATLSIICLIGSITASHDHVHQHSKKHFLKQANQQQEEENGNAVDPTKGWKEIKLDYYVQKPWNIPLNERYQFKDGVHHFLVYKNDLPHTKTSHTHPRTEMAIEHGWTTGNNQFEGEVFVPKGTSGVNLLQIFGGDSSKGIATSFMMQIFDGTIKHYTNEVIQKNCDDRWIKVNLIHNADSGKIQLFLDGVNVFNSHDNGHDTHSFKCGAYSSINASDKMIVLWRNLKIFVK</sequence>
<dbReference type="InterPro" id="IPR013320">
    <property type="entry name" value="ConA-like_dom_sf"/>
</dbReference>
<dbReference type="Proteomes" id="UP000039865">
    <property type="component" value="Unassembled WGS sequence"/>
</dbReference>
<dbReference type="PANTHER" id="PTHR33681">
    <property type="entry name" value="BINDING PROTEIN, PUTATIVE, EXPRESSED-RELATED"/>
    <property type="match status" value="1"/>
</dbReference>
<evidence type="ECO:0000313" key="4">
    <source>
        <dbReference type="Proteomes" id="UP000039865"/>
    </source>
</evidence>
<proteinExistence type="predicted"/>
<feature type="domain" description="Alginate lyase 2" evidence="2">
    <location>
        <begin position="66"/>
        <end position="233"/>
    </location>
</feature>
<organism evidence="3 4">
    <name type="scientific">Stylonychia lemnae</name>
    <name type="common">Ciliate</name>
    <dbReference type="NCBI Taxonomy" id="5949"/>
    <lineage>
        <taxon>Eukaryota</taxon>
        <taxon>Sar</taxon>
        <taxon>Alveolata</taxon>
        <taxon>Ciliophora</taxon>
        <taxon>Intramacronucleata</taxon>
        <taxon>Spirotrichea</taxon>
        <taxon>Stichotrichia</taxon>
        <taxon>Sporadotrichida</taxon>
        <taxon>Oxytrichidae</taxon>
        <taxon>Stylonychinae</taxon>
        <taxon>Stylonychia</taxon>
    </lineage>
</organism>
<name>A0A078AJW2_STYLE</name>
<dbReference type="PANTHER" id="PTHR33681:SF4">
    <property type="entry name" value="OS12G0171100 PROTEIN"/>
    <property type="match status" value="1"/>
</dbReference>
<dbReference type="AlphaFoldDB" id="A0A078AJW2"/>
<dbReference type="EMBL" id="CCKQ01011138">
    <property type="protein sequence ID" value="CDW82675.1"/>
    <property type="molecule type" value="Genomic_DNA"/>
</dbReference>
<dbReference type="Pfam" id="PF08787">
    <property type="entry name" value="Alginate_lyase2"/>
    <property type="match status" value="1"/>
</dbReference>
<feature type="signal peptide" evidence="1">
    <location>
        <begin position="1"/>
        <end position="19"/>
    </location>
</feature>
<gene>
    <name evidence="3" type="primary">Contig3460.g3703</name>
    <name evidence="3" type="ORF">STYLEM_11708</name>
</gene>
<accession>A0A078AJW2</accession>
<keyword evidence="4" id="KW-1185">Reference proteome</keyword>
<reference evidence="3 4" key="1">
    <citation type="submission" date="2014-06" db="EMBL/GenBank/DDBJ databases">
        <authorList>
            <person name="Swart Estienne"/>
        </authorList>
    </citation>
    <scope>NUCLEOTIDE SEQUENCE [LARGE SCALE GENOMIC DNA]</scope>
    <source>
        <strain evidence="3 4">130c</strain>
    </source>
</reference>
<feature type="chain" id="PRO_5001729553" description="Alginate lyase 2 domain-containing protein" evidence="1">
    <location>
        <begin position="20"/>
        <end position="236"/>
    </location>
</feature>